<proteinExistence type="predicted"/>
<dbReference type="Proteomes" id="UP001163603">
    <property type="component" value="Chromosome 12"/>
</dbReference>
<accession>A0ACC0XK54</accession>
<reference evidence="2" key="1">
    <citation type="journal article" date="2023" name="G3 (Bethesda)">
        <title>Genome assembly and association tests identify interacting loci associated with vigor, precocity, and sex in interspecific pistachio rootstocks.</title>
        <authorList>
            <person name="Palmer W."/>
            <person name="Jacygrad E."/>
            <person name="Sagayaradj S."/>
            <person name="Cavanaugh K."/>
            <person name="Han R."/>
            <person name="Bertier L."/>
            <person name="Beede B."/>
            <person name="Kafkas S."/>
            <person name="Golino D."/>
            <person name="Preece J."/>
            <person name="Michelmore R."/>
        </authorList>
    </citation>
    <scope>NUCLEOTIDE SEQUENCE [LARGE SCALE GENOMIC DNA]</scope>
</reference>
<comment type="caution">
    <text evidence="1">The sequence shown here is derived from an EMBL/GenBank/DDBJ whole genome shotgun (WGS) entry which is preliminary data.</text>
</comment>
<organism evidence="1 2">
    <name type="scientific">Pistacia integerrima</name>
    <dbReference type="NCBI Taxonomy" id="434235"/>
    <lineage>
        <taxon>Eukaryota</taxon>
        <taxon>Viridiplantae</taxon>
        <taxon>Streptophyta</taxon>
        <taxon>Embryophyta</taxon>
        <taxon>Tracheophyta</taxon>
        <taxon>Spermatophyta</taxon>
        <taxon>Magnoliopsida</taxon>
        <taxon>eudicotyledons</taxon>
        <taxon>Gunneridae</taxon>
        <taxon>Pentapetalae</taxon>
        <taxon>rosids</taxon>
        <taxon>malvids</taxon>
        <taxon>Sapindales</taxon>
        <taxon>Anacardiaceae</taxon>
        <taxon>Pistacia</taxon>
    </lineage>
</organism>
<gene>
    <name evidence="1" type="ORF">Pint_11344</name>
</gene>
<protein>
    <submittedName>
        <fullName evidence="1">Uncharacterized protein</fullName>
    </submittedName>
</protein>
<dbReference type="EMBL" id="CM047747">
    <property type="protein sequence ID" value="KAJ0018127.1"/>
    <property type="molecule type" value="Genomic_DNA"/>
</dbReference>
<evidence type="ECO:0000313" key="2">
    <source>
        <dbReference type="Proteomes" id="UP001163603"/>
    </source>
</evidence>
<name>A0ACC0XK54_9ROSI</name>
<evidence type="ECO:0000313" key="1">
    <source>
        <dbReference type="EMBL" id="KAJ0018127.1"/>
    </source>
</evidence>
<keyword evidence="2" id="KW-1185">Reference proteome</keyword>
<sequence length="104" mass="12241">MEWQRYKWEIFDRAIPESCIADFLVGLLLSFQERSTEKWLFGLDDIKEAAEIIIVEGEMDKLEMEEAGFLNCVSVPCGAQQKASARELLPQEKVWFETWKFWSM</sequence>